<dbReference type="Pfam" id="PF06258">
    <property type="entry name" value="Mito_fiss_Elm1"/>
    <property type="match status" value="1"/>
</dbReference>
<evidence type="ECO:0000256" key="1">
    <source>
        <dbReference type="SAM" id="MobiDB-lite"/>
    </source>
</evidence>
<dbReference type="Proteomes" id="UP000068210">
    <property type="component" value="Chromosome"/>
</dbReference>
<dbReference type="AlphaFoldDB" id="A0A0C4WPU6"/>
<evidence type="ECO:0000313" key="2">
    <source>
        <dbReference type="EMBL" id="AJE20222.1"/>
    </source>
</evidence>
<proteinExistence type="predicted"/>
<keyword evidence="3" id="KW-1185">Reference proteome</keyword>
<dbReference type="RefSeq" id="WP_039801962.1">
    <property type="nucleotide sequence ID" value="NZ_CP010415.1"/>
</dbReference>
<organism evidence="2 3">
    <name type="scientific">Azotobacter chroococcum NCIMB 8003</name>
    <dbReference type="NCBI Taxonomy" id="1328314"/>
    <lineage>
        <taxon>Bacteria</taxon>
        <taxon>Pseudomonadati</taxon>
        <taxon>Pseudomonadota</taxon>
        <taxon>Gammaproteobacteria</taxon>
        <taxon>Pseudomonadales</taxon>
        <taxon>Pseudomonadaceae</taxon>
        <taxon>Azotobacter</taxon>
    </lineage>
</organism>
<dbReference type="EMBL" id="CP010415">
    <property type="protein sequence ID" value="AJE20222.1"/>
    <property type="molecule type" value="Genomic_DNA"/>
</dbReference>
<name>A0A0C4WPU6_9GAMM</name>
<feature type="region of interest" description="Disordered" evidence="1">
    <location>
        <begin position="22"/>
        <end position="43"/>
    </location>
</feature>
<gene>
    <name evidence="2" type="ORF">Achr_7230</name>
</gene>
<dbReference type="InterPro" id="IPR009367">
    <property type="entry name" value="Elm1-like"/>
</dbReference>
<accession>A0A0C4WPU6</accession>
<dbReference type="InterPro" id="IPR029044">
    <property type="entry name" value="Nucleotide-diphossugar_trans"/>
</dbReference>
<dbReference type="KEGG" id="acx:Achr_7230"/>
<dbReference type="Gene3D" id="3.90.550.10">
    <property type="entry name" value="Spore Coat Polysaccharide Biosynthesis Protein SpsA, Chain A"/>
    <property type="match status" value="1"/>
</dbReference>
<reference evidence="2 3" key="1">
    <citation type="journal article" date="2015" name="PLoS ONE">
        <title>Azotobacter Genomes: The Genome of Azotobacter chroococcum NCIMB 8003 (ATCC 4412).</title>
        <authorList>
            <person name="Robson R.L."/>
            <person name="Jones R."/>
            <person name="Robson R.M."/>
            <person name="Schwartz A."/>
            <person name="Richardson T.H."/>
        </authorList>
    </citation>
    <scope>NUCLEOTIDE SEQUENCE [LARGE SCALE GENOMIC DNA]</scope>
    <source>
        <strain evidence="2 3">NCIMB 8003</strain>
    </source>
</reference>
<protein>
    <submittedName>
        <fullName evidence="2">Uncharacterized protein</fullName>
    </submittedName>
</protein>
<sequence length="788" mass="87259">MTFFALKINAAVRKLLTFHQQSPASRTQPVDSRPGSAAARDGADESLAVPSIVPVVLEARPGAPEAPAVRIFLGTQPAQHRAERIFFYSLERVRNPLRRYEVYRMTGLPGFDRQGWRTGFTNYRFAIPDLAGRQGRAIYNDVDQIFTADPAELFDQPMGEHGYLALLPEDTAVMLIDCERMARCWTFAKACREPKKALCAEAAAEPGRWGALDPCWHARDFEFRPGETKLLHYTALHLQPWRPTPEQYSYQIHPLAEHFLSLEQAAEQEGYEIYTAAHPSPGFATGCEQAARMPAESSANFRRQAQAAGVAQLALVGAWGDADAGDPSQVRWPLEALGRDDLPAQEAIAANGLERLPVEDLPWLVDRLFRLGRQWVFVRAELGAEESMIGSLDGWRTLLRRVAQRYPDRCWQLDCQDRQGRTHRFRADFAQRTRGGQDLPRVWVLQGGRAGDNAQLTDIAEALGWPYEIKRPESLASAGATDAWPDLVLSAGRHTAVVARRIRRQSQGHARLVVLGRPRAPLADFDRVVTTPQYGLPLRQNVVDLPAPFIGEHPLDEATLEAWRQRFAHLPRPWIALLVGGDSIPYRLDAQTAAALGREAGAAARARGGSLLVSSSPRTSAGATDALLAAIDAPLWSYRFGSQGDNPYRALLALADAFVVTGESVSMLTEACMSGRPVAVFPLPVQRHRKARLHHELERRLGVIERVAGSRGVPRQQNRLGRLYDELVAAGWIKRERCVEQVHQALGVAPLPEGLDHPPGLSPALLAASRERALQAIREVMQAERPIS</sequence>
<dbReference type="HOGENOM" id="CLU_359295_0_0_6"/>
<dbReference type="PANTHER" id="PTHR33986">
    <property type="entry name" value="OS02G0535700 PROTEIN"/>
    <property type="match status" value="1"/>
</dbReference>
<dbReference type="SUPFAM" id="SSF53448">
    <property type="entry name" value="Nucleotide-diphospho-sugar transferases"/>
    <property type="match status" value="1"/>
</dbReference>
<evidence type="ECO:0000313" key="3">
    <source>
        <dbReference type="Proteomes" id="UP000068210"/>
    </source>
</evidence>
<dbReference type="PANTHER" id="PTHR33986:SF15">
    <property type="entry name" value="MITOCHONDRIAL FISSION PROTEIN ELM1"/>
    <property type="match status" value="1"/>
</dbReference>
<dbReference type="STRING" id="1328314.Achr_7230"/>